<dbReference type="GO" id="GO:0003677">
    <property type="term" value="F:DNA binding"/>
    <property type="evidence" value="ECO:0007669"/>
    <property type="project" value="UniProtKB-KW"/>
</dbReference>
<evidence type="ECO:0000256" key="1">
    <source>
        <dbReference type="ARBA" id="ARBA00023015"/>
    </source>
</evidence>
<evidence type="ECO:0000313" key="6">
    <source>
        <dbReference type="EMBL" id="PPH73418.1"/>
    </source>
</evidence>
<dbReference type="Proteomes" id="UP000239698">
    <property type="component" value="Unassembled WGS sequence"/>
</dbReference>
<feature type="domain" description="HTH marR-type" evidence="4">
    <location>
        <begin position="22"/>
        <end position="161"/>
    </location>
</feature>
<dbReference type="InterPro" id="IPR000835">
    <property type="entry name" value="HTH_MarR-typ"/>
</dbReference>
<dbReference type="PROSITE" id="PS50995">
    <property type="entry name" value="HTH_MARR_2"/>
    <property type="match status" value="1"/>
</dbReference>
<dbReference type="SUPFAM" id="SSF46785">
    <property type="entry name" value="Winged helix' DNA-binding domain"/>
    <property type="match status" value="1"/>
</dbReference>
<keyword evidence="1" id="KW-0805">Transcription regulation</keyword>
<dbReference type="InterPro" id="IPR039422">
    <property type="entry name" value="MarR/SlyA-like"/>
</dbReference>
<dbReference type="EMBL" id="PSVT01000041">
    <property type="protein sequence ID" value="PPH73418.1"/>
    <property type="molecule type" value="Genomic_DNA"/>
</dbReference>
<organism evidence="5 7">
    <name type="scientific">Rathayibacter rathayi</name>
    <name type="common">Corynebacterium rathayi</name>
    <dbReference type="NCBI Taxonomy" id="33887"/>
    <lineage>
        <taxon>Bacteria</taxon>
        <taxon>Bacillati</taxon>
        <taxon>Actinomycetota</taxon>
        <taxon>Actinomycetes</taxon>
        <taxon>Micrococcales</taxon>
        <taxon>Microbacteriaceae</taxon>
        <taxon>Rathayibacter</taxon>
    </lineage>
</organism>
<evidence type="ECO:0000313" key="5">
    <source>
        <dbReference type="EMBL" id="PPF09721.1"/>
    </source>
</evidence>
<evidence type="ECO:0000256" key="3">
    <source>
        <dbReference type="ARBA" id="ARBA00023163"/>
    </source>
</evidence>
<evidence type="ECO:0000259" key="4">
    <source>
        <dbReference type="PROSITE" id="PS50995"/>
    </source>
</evidence>
<comment type="caution">
    <text evidence="5">The sequence shown here is derived from an EMBL/GenBank/DDBJ whole genome shotgun (WGS) entry which is preliminary data.</text>
</comment>
<dbReference type="AlphaFoldDB" id="A0ABD6W4Y2"/>
<dbReference type="InterPro" id="IPR023187">
    <property type="entry name" value="Tscrpt_reg_MarR-type_CS"/>
</dbReference>
<dbReference type="InterPro" id="IPR036388">
    <property type="entry name" value="WH-like_DNA-bd_sf"/>
</dbReference>
<sequence length="170" mass="18487">MDAARSRPERLPLERCTAMDARPDLFALLARLRTAERDYDGRVERRLGVGATDLAALRLVGGGERRNEVVRAVDLAAALSITTAAVSLLVDRLVRAGYVDRTPDPSDGRGRILCLTERARKAIVGTDDPTYDQIRAMVSRVPEAEAATVATLLDGLSRILEGQPPPELKD</sequence>
<gene>
    <name evidence="5" type="ORF">C5C04_14405</name>
    <name evidence="6" type="ORF">C5C40_13725</name>
</gene>
<dbReference type="PANTHER" id="PTHR33164">
    <property type="entry name" value="TRANSCRIPTIONAL REGULATOR, MARR FAMILY"/>
    <property type="match status" value="1"/>
</dbReference>
<keyword evidence="3" id="KW-0804">Transcription</keyword>
<evidence type="ECO:0000256" key="2">
    <source>
        <dbReference type="ARBA" id="ARBA00023125"/>
    </source>
</evidence>
<dbReference type="Pfam" id="PF12802">
    <property type="entry name" value="MarR_2"/>
    <property type="match status" value="1"/>
</dbReference>
<accession>A0ABD6W4Y2</accession>
<dbReference type="SMART" id="SM00347">
    <property type="entry name" value="HTH_MARR"/>
    <property type="match status" value="1"/>
</dbReference>
<dbReference type="Gene3D" id="1.10.10.10">
    <property type="entry name" value="Winged helix-like DNA-binding domain superfamily/Winged helix DNA-binding domain"/>
    <property type="match status" value="1"/>
</dbReference>
<name>A0ABD6W4Y2_RATRA</name>
<keyword evidence="8" id="KW-1185">Reference proteome</keyword>
<keyword evidence="2" id="KW-0238">DNA-binding</keyword>
<reference evidence="7 8" key="1">
    <citation type="submission" date="2018-02" db="EMBL/GenBank/DDBJ databases">
        <title>Bacteriophage NCPPB3778 and a type I-E CRISPR drive the evolution of the US Biological Select Agent, Rathayibacter toxicus.</title>
        <authorList>
            <person name="Davis E.W.II."/>
            <person name="Tabima J.F."/>
            <person name="Weisberg A.J."/>
            <person name="Lopes L.D."/>
            <person name="Wiseman M.S."/>
            <person name="Wiseman M.S."/>
            <person name="Pupko T."/>
            <person name="Belcher M.S."/>
            <person name="Sechler A.J."/>
            <person name="Tancos M.A."/>
            <person name="Schroeder B.K."/>
            <person name="Murray T.D."/>
            <person name="Luster D.G."/>
            <person name="Schneider W.L."/>
            <person name="Rogers E."/>
            <person name="Andreote F.D."/>
            <person name="Grunwald N.J."/>
            <person name="Putnam M.L."/>
            <person name="Chang J.H."/>
        </authorList>
    </citation>
    <scope>NUCLEOTIDE SEQUENCE [LARGE SCALE GENOMIC DNA]</scope>
    <source>
        <strain evidence="6 8">AY1D6</strain>
        <strain evidence="5 7">AY1I9</strain>
    </source>
</reference>
<dbReference type="GO" id="GO:0006355">
    <property type="term" value="P:regulation of DNA-templated transcription"/>
    <property type="evidence" value="ECO:0007669"/>
    <property type="project" value="UniProtKB-ARBA"/>
</dbReference>
<proteinExistence type="predicted"/>
<dbReference type="PROSITE" id="PS01117">
    <property type="entry name" value="HTH_MARR_1"/>
    <property type="match status" value="1"/>
</dbReference>
<evidence type="ECO:0000313" key="8">
    <source>
        <dbReference type="Proteomes" id="UP000239698"/>
    </source>
</evidence>
<evidence type="ECO:0000313" key="7">
    <source>
        <dbReference type="Proteomes" id="UP000237881"/>
    </source>
</evidence>
<protein>
    <recommendedName>
        <fullName evidence="4">HTH marR-type domain-containing protein</fullName>
    </recommendedName>
</protein>
<dbReference type="InterPro" id="IPR036390">
    <property type="entry name" value="WH_DNA-bd_sf"/>
</dbReference>
<dbReference type="Proteomes" id="UP000237881">
    <property type="component" value="Unassembled WGS sequence"/>
</dbReference>
<dbReference type="EMBL" id="PSUL01000061">
    <property type="protein sequence ID" value="PPF09721.1"/>
    <property type="molecule type" value="Genomic_DNA"/>
</dbReference>
<dbReference type="PANTHER" id="PTHR33164:SF43">
    <property type="entry name" value="HTH-TYPE TRANSCRIPTIONAL REPRESSOR YETL"/>
    <property type="match status" value="1"/>
</dbReference>
<dbReference type="KEGG" id="rry:C1O28_12440"/>